<feature type="region of interest" description="Disordered" evidence="1">
    <location>
        <begin position="1"/>
        <end position="26"/>
    </location>
</feature>
<proteinExistence type="predicted"/>
<feature type="region of interest" description="Disordered" evidence="1">
    <location>
        <begin position="40"/>
        <end position="68"/>
    </location>
</feature>
<accession>A0ABR2WWC3</accession>
<evidence type="ECO:0000313" key="3">
    <source>
        <dbReference type="Proteomes" id="UP001479436"/>
    </source>
</evidence>
<dbReference type="EMBL" id="JASJQH010000224">
    <property type="protein sequence ID" value="KAK9765796.1"/>
    <property type="molecule type" value="Genomic_DNA"/>
</dbReference>
<dbReference type="Proteomes" id="UP001479436">
    <property type="component" value="Unassembled WGS sequence"/>
</dbReference>
<evidence type="ECO:0000256" key="1">
    <source>
        <dbReference type="SAM" id="MobiDB-lite"/>
    </source>
</evidence>
<keyword evidence="3" id="KW-1185">Reference proteome</keyword>
<sequence>MSFASFEDPEPGFQVEASCKPQPLDSEAIRSYPIVATSPQAWRKEEGARITPEVSDDDEISVPKTPQENETNQLEVFKAEFVTIKNGPTNIQGTGSIMENEYSRDEPNMEGYVSTADSVSTLQSTKLRYTNRHDVANRNNRFARGVKSNLVDRSSHQNMDKTLTATSEHTDDGLSVVLNSANHLLQAFLVLFKTNQTAFLATAGWHLIVGYSLAKTGATTLLTNTHLPFGADQLNPTTLLVTKFAGTMNLPWTFLALMGFRMKDLSSQKILLLTFALASLMQLRFHIKYLSNRQQWKYIFSSHNMSSATVALINLGCYVSSVRRSGRLL</sequence>
<protein>
    <submittedName>
        <fullName evidence="2">Uncharacterized protein</fullName>
    </submittedName>
</protein>
<name>A0ABR2WWC3_9FUNG</name>
<gene>
    <name evidence="2" type="ORF">K7432_005583</name>
</gene>
<reference evidence="2 3" key="1">
    <citation type="submission" date="2023-04" db="EMBL/GenBank/DDBJ databases">
        <title>Genome of Basidiobolus ranarum AG-B5.</title>
        <authorList>
            <person name="Stajich J.E."/>
            <person name="Carter-House D."/>
            <person name="Gryganskyi A."/>
        </authorList>
    </citation>
    <scope>NUCLEOTIDE SEQUENCE [LARGE SCALE GENOMIC DNA]</scope>
    <source>
        <strain evidence="2 3">AG-B5</strain>
    </source>
</reference>
<comment type="caution">
    <text evidence="2">The sequence shown here is derived from an EMBL/GenBank/DDBJ whole genome shotgun (WGS) entry which is preliminary data.</text>
</comment>
<organism evidence="2 3">
    <name type="scientific">Basidiobolus ranarum</name>
    <dbReference type="NCBI Taxonomy" id="34480"/>
    <lineage>
        <taxon>Eukaryota</taxon>
        <taxon>Fungi</taxon>
        <taxon>Fungi incertae sedis</taxon>
        <taxon>Zoopagomycota</taxon>
        <taxon>Entomophthoromycotina</taxon>
        <taxon>Basidiobolomycetes</taxon>
        <taxon>Basidiobolales</taxon>
        <taxon>Basidiobolaceae</taxon>
        <taxon>Basidiobolus</taxon>
    </lineage>
</organism>
<evidence type="ECO:0000313" key="2">
    <source>
        <dbReference type="EMBL" id="KAK9765796.1"/>
    </source>
</evidence>